<dbReference type="UniPathway" id="UPA01014"/>
<comment type="caution">
    <text evidence="6">The sequence shown here is derived from an EMBL/GenBank/DDBJ whole genome shotgun (WGS) entry which is preliminary data.</text>
</comment>
<dbReference type="Gene3D" id="3.30.590.20">
    <property type="match status" value="1"/>
</dbReference>
<dbReference type="Proteomes" id="UP000630097">
    <property type="component" value="Unassembled WGS sequence"/>
</dbReference>
<dbReference type="InterPro" id="IPR014746">
    <property type="entry name" value="Gln_synth/guanido_kin_cat_dom"/>
</dbReference>
<accession>A0A8J3PSB0</accession>
<evidence type="ECO:0000313" key="6">
    <source>
        <dbReference type="EMBL" id="GIG78041.1"/>
    </source>
</evidence>
<keyword evidence="3 5" id="KW-0067">ATP-binding</keyword>
<keyword evidence="2 5" id="KW-0547">Nucleotide-binding</keyword>
<proteinExistence type="inferred from homology"/>
<dbReference type="HAMAP" id="MF_02034">
    <property type="entry name" value="EgtA"/>
    <property type="match status" value="1"/>
</dbReference>
<comment type="function">
    <text evidence="5">Catalyzes the synthesis of gamma-glutamylcysteine (gamma-GC). This compound is used as substrate for the biosynthesis of the low-molecular thiol compound ergothioneine.</text>
</comment>
<reference evidence="6 7" key="1">
    <citation type="submission" date="2021-01" db="EMBL/GenBank/DDBJ databases">
        <title>Whole genome shotgun sequence of Planotetraspora kaengkrachanensis NBRC 104272.</title>
        <authorList>
            <person name="Komaki H."/>
            <person name="Tamura T."/>
        </authorList>
    </citation>
    <scope>NUCLEOTIDE SEQUENCE [LARGE SCALE GENOMIC DNA]</scope>
    <source>
        <strain evidence="6 7">NBRC 104272</strain>
    </source>
</reference>
<gene>
    <name evidence="6" type="primary">egtA_2</name>
    <name evidence="5" type="synonym">egtA</name>
    <name evidence="6" type="ORF">Pka01_11680</name>
</gene>
<dbReference type="InterPro" id="IPR017809">
    <property type="entry name" value="EgtA_Actinobacteria"/>
</dbReference>
<dbReference type="PANTHER" id="PTHR34378">
    <property type="entry name" value="GLUTAMATE--CYSTEINE LIGASE, CHLOROPLASTIC"/>
    <property type="match status" value="1"/>
</dbReference>
<dbReference type="GO" id="GO:0006750">
    <property type="term" value="P:glutathione biosynthetic process"/>
    <property type="evidence" value="ECO:0007669"/>
    <property type="project" value="InterPro"/>
</dbReference>
<dbReference type="AlphaFoldDB" id="A0A8J3PSB0"/>
<comment type="pathway">
    <text evidence="5">Amino-acid biosynthesis; ergothioneine biosynthesis.</text>
</comment>
<name>A0A8J3PSB0_9ACTN</name>
<dbReference type="InterPro" id="IPR006336">
    <property type="entry name" value="GCS2"/>
</dbReference>
<dbReference type="GO" id="GO:0004357">
    <property type="term" value="F:glutamate-cysteine ligase activity"/>
    <property type="evidence" value="ECO:0007669"/>
    <property type="project" value="UniProtKB-UniRule"/>
</dbReference>
<evidence type="ECO:0000313" key="7">
    <source>
        <dbReference type="Proteomes" id="UP000630097"/>
    </source>
</evidence>
<dbReference type="Pfam" id="PF04107">
    <property type="entry name" value="GCS2"/>
    <property type="match status" value="1"/>
</dbReference>
<evidence type="ECO:0000256" key="3">
    <source>
        <dbReference type="ARBA" id="ARBA00022840"/>
    </source>
</evidence>
<dbReference type="SUPFAM" id="SSF55931">
    <property type="entry name" value="Glutamine synthetase/guanido kinase"/>
    <property type="match status" value="1"/>
</dbReference>
<dbReference type="RefSeq" id="WP_203881542.1">
    <property type="nucleotide sequence ID" value="NZ_BAABHH010000003.1"/>
</dbReference>
<dbReference type="PANTHER" id="PTHR34378:SF1">
    <property type="entry name" value="GLUTAMATE--CYSTEINE LIGASE, CHLOROPLASTIC"/>
    <property type="match status" value="1"/>
</dbReference>
<evidence type="ECO:0000256" key="5">
    <source>
        <dbReference type="HAMAP-Rule" id="MF_02034"/>
    </source>
</evidence>
<evidence type="ECO:0000256" key="4">
    <source>
        <dbReference type="ARBA" id="ARBA00048819"/>
    </source>
</evidence>
<sequence length="374" mass="39597">MTDVQAYARKCFRGATTDRVGVELEFLVFDAKVPARHVPIARTAAALPQLPGGSRVTFEPGGQLELSAPPAPLAQAVADLVADVDAVRLALAGAGLTLGASGLDRLRQPIRQLHEPRYDAMAAYLGVPYGVAMMCSTASIQVNVDLGADPAERWARAHELGPVLLAAFANSPADGWMSGRQAVWFNLDPTRTASAAAGGDPAGDWAGYLLNAGLMMIKDGDGFRPVPAGSVFRDFEVVAGRPPEEADVAYHATTLFPPVRPRGWLEIRYLDAQGADEWPVCAAVVSALLMDDRAAAVALEAAAPVRDNWVQAARFGLADPALRAAAATCFLAAAEALPRLGAEPWLTARVRAFVARHIEPGRSPAVDLMEEMYA</sequence>
<keyword evidence="7" id="KW-1185">Reference proteome</keyword>
<dbReference type="GO" id="GO:0052699">
    <property type="term" value="P:ergothioneine biosynthetic process"/>
    <property type="evidence" value="ECO:0007669"/>
    <property type="project" value="UniProtKB-UniRule"/>
</dbReference>
<organism evidence="6 7">
    <name type="scientific">Planotetraspora kaengkrachanensis</name>
    <dbReference type="NCBI Taxonomy" id="575193"/>
    <lineage>
        <taxon>Bacteria</taxon>
        <taxon>Bacillati</taxon>
        <taxon>Actinomycetota</taxon>
        <taxon>Actinomycetes</taxon>
        <taxon>Streptosporangiales</taxon>
        <taxon>Streptosporangiaceae</taxon>
        <taxon>Planotetraspora</taxon>
    </lineage>
</organism>
<protein>
    <recommendedName>
        <fullName evidence="5">Glutamate--cysteine ligase EgtA</fullName>
        <ecNumber evidence="5">6.3.2.2</ecNumber>
    </recommendedName>
    <alternativeName>
        <fullName evidence="5">Gamma-glutamylcysteine synthase</fullName>
        <shortName evidence="5">GCS</shortName>
        <shortName evidence="5">Gamma-ECS</shortName>
    </alternativeName>
</protein>
<dbReference type="EMBL" id="BONV01000003">
    <property type="protein sequence ID" value="GIG78041.1"/>
    <property type="molecule type" value="Genomic_DNA"/>
</dbReference>
<evidence type="ECO:0000256" key="2">
    <source>
        <dbReference type="ARBA" id="ARBA00022741"/>
    </source>
</evidence>
<dbReference type="GO" id="GO:0005524">
    <property type="term" value="F:ATP binding"/>
    <property type="evidence" value="ECO:0007669"/>
    <property type="project" value="UniProtKB-UniRule"/>
</dbReference>
<dbReference type="InterPro" id="IPR035434">
    <property type="entry name" value="GCL_bact_plant"/>
</dbReference>
<comment type="catalytic activity">
    <reaction evidence="4 5">
        <text>L-cysteine + L-glutamate + ATP = gamma-L-glutamyl-L-cysteine + ADP + phosphate + H(+)</text>
        <dbReference type="Rhea" id="RHEA:13285"/>
        <dbReference type="ChEBI" id="CHEBI:15378"/>
        <dbReference type="ChEBI" id="CHEBI:29985"/>
        <dbReference type="ChEBI" id="CHEBI:30616"/>
        <dbReference type="ChEBI" id="CHEBI:35235"/>
        <dbReference type="ChEBI" id="CHEBI:43474"/>
        <dbReference type="ChEBI" id="CHEBI:58173"/>
        <dbReference type="ChEBI" id="CHEBI:456216"/>
        <dbReference type="EC" id="6.3.2.2"/>
    </reaction>
</comment>
<evidence type="ECO:0000256" key="1">
    <source>
        <dbReference type="ARBA" id="ARBA00022598"/>
    </source>
</evidence>
<keyword evidence="1 5" id="KW-0436">Ligase</keyword>
<comment type="similarity">
    <text evidence="5">Belongs to the glutamate--cysteine ligase type 2 family. EgtA subfamily.</text>
</comment>
<dbReference type="EC" id="6.3.2.2" evidence="5"/>